<dbReference type="Proteomes" id="UP000729402">
    <property type="component" value="Unassembled WGS sequence"/>
</dbReference>
<dbReference type="InterPro" id="IPR018392">
    <property type="entry name" value="LysM"/>
</dbReference>
<dbReference type="CDD" id="cd00118">
    <property type="entry name" value="LysM"/>
    <property type="match status" value="2"/>
</dbReference>
<evidence type="ECO:0000256" key="1">
    <source>
        <dbReference type="SAM" id="SignalP"/>
    </source>
</evidence>
<dbReference type="PANTHER" id="PTHR33734">
    <property type="entry name" value="LYSM DOMAIN-CONTAINING GPI-ANCHORED PROTEIN 2"/>
    <property type="match status" value="1"/>
</dbReference>
<reference evidence="3" key="1">
    <citation type="journal article" date="2021" name="bioRxiv">
        <title>Whole Genome Assembly and Annotation of Northern Wild Rice, Zizania palustris L., Supports a Whole Genome Duplication in the Zizania Genus.</title>
        <authorList>
            <person name="Haas M."/>
            <person name="Kono T."/>
            <person name="Macchietto M."/>
            <person name="Millas R."/>
            <person name="McGilp L."/>
            <person name="Shao M."/>
            <person name="Duquette J."/>
            <person name="Hirsch C.N."/>
            <person name="Kimball J."/>
        </authorList>
    </citation>
    <scope>NUCLEOTIDE SEQUENCE</scope>
    <source>
        <tissue evidence="3">Fresh leaf tissue</tissue>
    </source>
</reference>
<reference evidence="3" key="2">
    <citation type="submission" date="2021-02" db="EMBL/GenBank/DDBJ databases">
        <authorList>
            <person name="Kimball J.A."/>
            <person name="Haas M.W."/>
            <person name="Macchietto M."/>
            <person name="Kono T."/>
            <person name="Duquette J."/>
            <person name="Shao M."/>
        </authorList>
    </citation>
    <scope>NUCLEOTIDE SEQUENCE</scope>
    <source>
        <tissue evidence="3">Fresh leaf tissue</tissue>
    </source>
</reference>
<dbReference type="AlphaFoldDB" id="A0A8J5W3K0"/>
<evidence type="ECO:0000313" key="4">
    <source>
        <dbReference type="Proteomes" id="UP000729402"/>
    </source>
</evidence>
<dbReference type="OrthoDB" id="2107166at2759"/>
<gene>
    <name evidence="3" type="ORF">GUJ93_ZPchr0006g45053</name>
</gene>
<keyword evidence="4" id="KW-1185">Reference proteome</keyword>
<proteinExistence type="predicted"/>
<keyword evidence="1" id="KW-0732">Signal</keyword>
<evidence type="ECO:0000313" key="3">
    <source>
        <dbReference type="EMBL" id="KAG8073339.1"/>
    </source>
</evidence>
<feature type="domain" description="LysM" evidence="2">
    <location>
        <begin position="174"/>
        <end position="218"/>
    </location>
</feature>
<comment type="caution">
    <text evidence="3">The sequence shown here is derived from an EMBL/GenBank/DDBJ whole genome shotgun (WGS) entry which is preliminary data.</text>
</comment>
<dbReference type="Pfam" id="PF01476">
    <property type="entry name" value="LysM"/>
    <property type="match status" value="2"/>
</dbReference>
<dbReference type="EMBL" id="JAAALK010000283">
    <property type="protein sequence ID" value="KAG8073339.1"/>
    <property type="molecule type" value="Genomic_DNA"/>
</dbReference>
<feature type="chain" id="PRO_5035286015" description="LysM domain-containing protein" evidence="1">
    <location>
        <begin position="29"/>
        <end position="254"/>
    </location>
</feature>
<dbReference type="PANTHER" id="PTHR33734:SF31">
    <property type="entry name" value="CHITIN ELICITOR-BINDING PROTEIN"/>
    <property type="match status" value="1"/>
</dbReference>
<evidence type="ECO:0000259" key="2">
    <source>
        <dbReference type="PROSITE" id="PS51782"/>
    </source>
</evidence>
<feature type="signal peptide" evidence="1">
    <location>
        <begin position="1"/>
        <end position="28"/>
    </location>
</feature>
<name>A0A8J5W3K0_ZIZPA</name>
<dbReference type="SMART" id="SM00257">
    <property type="entry name" value="LysM"/>
    <property type="match status" value="2"/>
</dbReference>
<dbReference type="PROSITE" id="PS51782">
    <property type="entry name" value="LYSM"/>
    <property type="match status" value="2"/>
</dbReference>
<protein>
    <recommendedName>
        <fullName evidence="2">LysM domain-containing protein</fullName>
    </recommendedName>
</protein>
<organism evidence="3 4">
    <name type="scientific">Zizania palustris</name>
    <name type="common">Northern wild rice</name>
    <dbReference type="NCBI Taxonomy" id="103762"/>
    <lineage>
        <taxon>Eukaryota</taxon>
        <taxon>Viridiplantae</taxon>
        <taxon>Streptophyta</taxon>
        <taxon>Embryophyta</taxon>
        <taxon>Tracheophyta</taxon>
        <taxon>Spermatophyta</taxon>
        <taxon>Magnoliopsida</taxon>
        <taxon>Liliopsida</taxon>
        <taxon>Poales</taxon>
        <taxon>Poaceae</taxon>
        <taxon>BOP clade</taxon>
        <taxon>Oryzoideae</taxon>
        <taxon>Oryzeae</taxon>
        <taxon>Zizaniinae</taxon>
        <taxon>Zizania</taxon>
    </lineage>
</organism>
<sequence>MPPLAVRLAALAAALLPLLLLLAASASAANFTCSAPASCQSAIVYTAPNATTYGELVARFNTTTLLGLLGANNLPDSTSSTKAIPAKSTVRIPFPCLCANNNVGQSDRHPIYVVQPEDGLDHIAREVFNAFVTYQEIAAANNISDPNKILIGQTLWIPLPCSCDKVDDSDVMHLAYSVASGESTSGIAAKYGVSEPTLLRINEISDPKKLLQGQILDIPLPGKFFPASIRFLQSCDLRIMVRVNFQWTSRTTKE</sequence>
<feature type="domain" description="LysM" evidence="2">
    <location>
        <begin position="110"/>
        <end position="157"/>
    </location>
</feature>
<accession>A0A8J5W3K0</accession>